<dbReference type="VEuPathDB" id="TriTrypDB:ECC02_011473"/>
<organism evidence="1 2">
    <name type="scientific">Trypanosoma cruzi</name>
    <dbReference type="NCBI Taxonomy" id="5693"/>
    <lineage>
        <taxon>Eukaryota</taxon>
        <taxon>Discoba</taxon>
        <taxon>Euglenozoa</taxon>
        <taxon>Kinetoplastea</taxon>
        <taxon>Metakinetoplastina</taxon>
        <taxon>Trypanosomatida</taxon>
        <taxon>Trypanosomatidae</taxon>
        <taxon>Trypanosoma</taxon>
        <taxon>Schizotrypanum</taxon>
    </lineage>
</organism>
<proteinExistence type="predicted"/>
<comment type="caution">
    <text evidence="1">The sequence shown here is derived from an EMBL/GenBank/DDBJ whole genome shotgun (WGS) entry which is preliminary data.</text>
</comment>
<dbReference type="AlphaFoldDB" id="A0A7J6XMR2"/>
<evidence type="ECO:0000313" key="2">
    <source>
        <dbReference type="Proteomes" id="UP000583944"/>
    </source>
</evidence>
<accession>A0A7J6XMR2</accession>
<evidence type="ECO:0000313" key="1">
    <source>
        <dbReference type="EMBL" id="KAF5215809.1"/>
    </source>
</evidence>
<gene>
    <name evidence="1" type="ORF">ECC02_011473</name>
</gene>
<name>A0A7J6XMR2_TRYCR</name>
<reference evidence="1 2" key="1">
    <citation type="journal article" date="2019" name="Genome Biol. Evol.">
        <title>Nanopore Sequencing Significantly Improves Genome Assembly of the Protozoan Parasite Trypanosoma cruzi.</title>
        <authorList>
            <person name="Diaz-Viraque F."/>
            <person name="Pita S."/>
            <person name="Greif G."/>
            <person name="de Souza R.C.M."/>
            <person name="Iraola G."/>
            <person name="Robello C."/>
        </authorList>
    </citation>
    <scope>NUCLEOTIDE SEQUENCE [LARGE SCALE GENOMIC DNA]</scope>
    <source>
        <strain evidence="1 2">Berenice</strain>
    </source>
</reference>
<protein>
    <submittedName>
        <fullName evidence="1">Uncharacterized protein</fullName>
    </submittedName>
</protein>
<sequence>MIPSWQHACLSRDAVLRPCTVEWQMVVRFHVNGWTSSGRHAVRVAQSHRETRRCSRCSTLPVPGRRTAQIPCRLGWRRGPLLPSLMVSDRPAAHGVKSDECCTQSEQREQLPLEGCRGSPRTCWSRPVGARGRRWSPRSWYHEQQVLARQGVAHQESHATGTTTAGLAEVTAANEPRRYVTLVPALLQKNHAGMLLRQSSSKSNPEGRRT</sequence>
<dbReference type="Proteomes" id="UP000583944">
    <property type="component" value="Unassembled WGS sequence"/>
</dbReference>
<dbReference type="EMBL" id="JABDHM010000269">
    <property type="protein sequence ID" value="KAF5215809.1"/>
    <property type="molecule type" value="Genomic_DNA"/>
</dbReference>